<feature type="transmembrane region" description="Helical" evidence="1">
    <location>
        <begin position="12"/>
        <end position="31"/>
    </location>
</feature>
<protein>
    <submittedName>
        <fullName evidence="2">DUF2645 domain-containing protein</fullName>
    </submittedName>
</protein>
<sequence>MNVYKSRLVEVLSVIGYFLMACFFMNILNIGEYDWMLQSGESLCDLPLDDDTKDITAPLLVTVFGIPLLIALIRDVFLKHFFKVAVYFLGLIAVIGYWWWIFWEKYSACI</sequence>
<dbReference type="InterPro" id="IPR022553">
    <property type="entry name" value="DUF2645"/>
</dbReference>
<keyword evidence="1" id="KW-1133">Transmembrane helix</keyword>
<evidence type="ECO:0000256" key="1">
    <source>
        <dbReference type="SAM" id="Phobius"/>
    </source>
</evidence>
<dbReference type="Proteomes" id="UP000269665">
    <property type="component" value="Unassembled WGS sequence"/>
</dbReference>
<keyword evidence="1" id="KW-0812">Transmembrane</keyword>
<keyword evidence="1" id="KW-0472">Membrane</keyword>
<reference evidence="2 3" key="1">
    <citation type="journal article" date="2018" name="BMC Genomics">
        <title>High genomic variability in the plant pathogenic bacterium Pectobacterium parmentieri deciphered from de novo assembled complete genomes.</title>
        <authorList>
            <person name="Zoledowska S."/>
            <person name="Motyka-Pomagruk A."/>
            <person name="Sledz W."/>
            <person name="Mengoni A."/>
            <person name="Lojkowska E."/>
        </authorList>
    </citation>
    <scope>NUCLEOTIDE SEQUENCE [LARGE SCALE GENOMIC DNA]</scope>
    <source>
        <strain evidence="2 3">IFB5626</strain>
    </source>
</reference>
<dbReference type="RefSeq" id="WP_033072247.1">
    <property type="nucleotide sequence ID" value="NZ_JAWQQF010000007.1"/>
</dbReference>
<dbReference type="AlphaFoldDB" id="A0A8B3FHF0"/>
<dbReference type="Pfam" id="PF10840">
    <property type="entry name" value="DUF2645"/>
    <property type="match status" value="1"/>
</dbReference>
<dbReference type="KEGG" id="ppar:A8F97_20695"/>
<feature type="transmembrane region" description="Helical" evidence="1">
    <location>
        <begin position="85"/>
        <end position="103"/>
    </location>
</feature>
<organism evidence="2 3">
    <name type="scientific">Pectobacterium parmentieri</name>
    <dbReference type="NCBI Taxonomy" id="1905730"/>
    <lineage>
        <taxon>Bacteria</taxon>
        <taxon>Pseudomonadati</taxon>
        <taxon>Pseudomonadota</taxon>
        <taxon>Gammaproteobacteria</taxon>
        <taxon>Enterobacterales</taxon>
        <taxon>Pectobacteriaceae</taxon>
        <taxon>Pectobacterium</taxon>
    </lineage>
</organism>
<gene>
    <name evidence="2" type="ORF">C5E00_15565</name>
</gene>
<dbReference type="EMBL" id="PSZG01000001">
    <property type="protein sequence ID" value="RKO78114.1"/>
    <property type="molecule type" value="Genomic_DNA"/>
</dbReference>
<evidence type="ECO:0000313" key="3">
    <source>
        <dbReference type="Proteomes" id="UP000269665"/>
    </source>
</evidence>
<feature type="transmembrane region" description="Helical" evidence="1">
    <location>
        <begin position="55"/>
        <end position="73"/>
    </location>
</feature>
<name>A0A8B3FHF0_PECPM</name>
<dbReference type="PROSITE" id="PS51257">
    <property type="entry name" value="PROKAR_LIPOPROTEIN"/>
    <property type="match status" value="1"/>
</dbReference>
<comment type="caution">
    <text evidence="2">The sequence shown here is derived from an EMBL/GenBank/DDBJ whole genome shotgun (WGS) entry which is preliminary data.</text>
</comment>
<accession>A0A8B3FHF0</accession>
<evidence type="ECO:0000313" key="2">
    <source>
        <dbReference type="EMBL" id="RKO78114.1"/>
    </source>
</evidence>
<dbReference type="OrthoDB" id="6497428at2"/>
<proteinExistence type="predicted"/>